<name>A0A7R6TQ03_9RHOO</name>
<dbReference type="UniPathway" id="UPA00973"/>
<reference evidence="13" key="1">
    <citation type="submission" date="2020-01" db="EMBL/GenBank/DDBJ databases">
        <title>Phosphoaccumulans saitamaens gen. nov., sp. nov., a polyphosphate accumulating bacterium isolated from surface river water.</title>
        <authorList>
            <person name="Watanabe K."/>
            <person name="Suda W."/>
        </authorList>
    </citation>
    <scope>NUCLEOTIDE SEQUENCE [LARGE SCALE GENOMIC DNA]</scope>
    <source>
        <strain evidence="13">ICHIAU1</strain>
    </source>
</reference>
<evidence type="ECO:0000313" key="12">
    <source>
        <dbReference type="EMBL" id="BBU69579.1"/>
    </source>
</evidence>
<dbReference type="HAMAP" id="MF_00392">
    <property type="entry name" value="LpxB"/>
    <property type="match status" value="1"/>
</dbReference>
<evidence type="ECO:0000256" key="1">
    <source>
        <dbReference type="ARBA" id="ARBA00002056"/>
    </source>
</evidence>
<dbReference type="EC" id="2.4.1.182" evidence="3 11"/>
<keyword evidence="6 11" id="KW-0441">Lipid A biosynthesis</keyword>
<dbReference type="InterPro" id="IPR003835">
    <property type="entry name" value="Glyco_trans_19"/>
</dbReference>
<dbReference type="PANTHER" id="PTHR30372:SF4">
    <property type="entry name" value="LIPID-A-DISACCHARIDE SYNTHASE, MITOCHONDRIAL-RELATED"/>
    <property type="match status" value="1"/>
</dbReference>
<accession>A0A7R6TQ03</accession>
<keyword evidence="9 11" id="KW-0443">Lipid metabolism</keyword>
<dbReference type="GO" id="GO:0016020">
    <property type="term" value="C:membrane"/>
    <property type="evidence" value="ECO:0007669"/>
    <property type="project" value="GOC"/>
</dbReference>
<evidence type="ECO:0000256" key="3">
    <source>
        <dbReference type="ARBA" id="ARBA00012687"/>
    </source>
</evidence>
<evidence type="ECO:0000256" key="9">
    <source>
        <dbReference type="ARBA" id="ARBA00023098"/>
    </source>
</evidence>
<evidence type="ECO:0000256" key="2">
    <source>
        <dbReference type="ARBA" id="ARBA00007868"/>
    </source>
</evidence>
<keyword evidence="7 11" id="KW-0328">Glycosyltransferase</keyword>
<evidence type="ECO:0000256" key="7">
    <source>
        <dbReference type="ARBA" id="ARBA00022676"/>
    </source>
</evidence>
<dbReference type="GO" id="GO:0005543">
    <property type="term" value="F:phospholipid binding"/>
    <property type="evidence" value="ECO:0007669"/>
    <property type="project" value="TreeGrafter"/>
</dbReference>
<evidence type="ECO:0000256" key="8">
    <source>
        <dbReference type="ARBA" id="ARBA00022679"/>
    </source>
</evidence>
<dbReference type="Proteomes" id="UP000463961">
    <property type="component" value="Chromosome"/>
</dbReference>
<comment type="pathway">
    <text evidence="11">Bacterial outer membrane biogenesis; LPS lipid A biosynthesis.</text>
</comment>
<sequence>MLGASLIDALKLRYPNAEFLGIGGPKMIGAGLQSEFDQEKLAVRGAAEVLAHLPEILSIRRGIVARLKAWQPDVFVGIDAPDFNLPIERKLKASGIPTVHYVSPTVWAWRRGRTKKIVAAVNQLLCLFPFEPACYKGQGLDPVFVGHPLADEIEPQIDRQRVRQSLNLPEAAPLITLMPGSRQSELAFHAQLFVEAANQVATELPEALFLVPLTTKETRALFEAALKAHADKSLRVRILFGHARDALAASDLALVCSGTATLEAALLRCPMIITYRLSAFSAWVYKKLRYLTWVGLPNILLGRLVVPELLQDDATPEKLSAALIALWRNPHRRQEMEASFAAIHQKLRQNSAERAADAVVACVASHSS</sequence>
<protein>
    <recommendedName>
        <fullName evidence="4 11">Lipid-A-disaccharide synthase</fullName>
        <ecNumber evidence="3 11">2.4.1.182</ecNumber>
    </recommendedName>
</protein>
<dbReference type="Pfam" id="PF02684">
    <property type="entry name" value="LpxB"/>
    <property type="match status" value="1"/>
</dbReference>
<evidence type="ECO:0000256" key="4">
    <source>
        <dbReference type="ARBA" id="ARBA00020902"/>
    </source>
</evidence>
<comment type="function">
    <text evidence="1 11">Condensation of UDP-2,3-diacylglucosamine and 2,3-diacylglucosamine-1-phosphate to form lipid A disaccharide, a precursor of lipid A, a phosphorylated glycolipid that anchors the lipopolysaccharide to the outer membrane of the cell.</text>
</comment>
<gene>
    <name evidence="11 12" type="primary">lpxB</name>
    <name evidence="12" type="ORF">ICHIAU1_18620</name>
</gene>
<dbReference type="GO" id="GO:0009245">
    <property type="term" value="P:lipid A biosynthetic process"/>
    <property type="evidence" value="ECO:0007669"/>
    <property type="project" value="UniProtKB-UniRule"/>
</dbReference>
<dbReference type="Gene3D" id="3.40.50.2000">
    <property type="entry name" value="Glycogen Phosphorylase B"/>
    <property type="match status" value="1"/>
</dbReference>
<dbReference type="EMBL" id="AP022345">
    <property type="protein sequence ID" value="BBU69579.1"/>
    <property type="molecule type" value="Genomic_DNA"/>
</dbReference>
<evidence type="ECO:0000256" key="11">
    <source>
        <dbReference type="HAMAP-Rule" id="MF_00392"/>
    </source>
</evidence>
<dbReference type="AlphaFoldDB" id="A0A7R6TQ03"/>
<organism evidence="12 13">
    <name type="scientific">Fluviibacter phosphoraccumulans</name>
    <dbReference type="NCBI Taxonomy" id="1751046"/>
    <lineage>
        <taxon>Bacteria</taxon>
        <taxon>Pseudomonadati</taxon>
        <taxon>Pseudomonadota</taxon>
        <taxon>Betaproteobacteria</taxon>
        <taxon>Rhodocyclales</taxon>
        <taxon>Fluviibacteraceae</taxon>
        <taxon>Fluviibacter</taxon>
    </lineage>
</organism>
<evidence type="ECO:0000256" key="10">
    <source>
        <dbReference type="ARBA" id="ARBA00048975"/>
    </source>
</evidence>
<keyword evidence="8 11" id="KW-0808">Transferase</keyword>
<keyword evidence="5 11" id="KW-0444">Lipid biosynthesis</keyword>
<dbReference type="GO" id="GO:0008915">
    <property type="term" value="F:lipid-A-disaccharide synthase activity"/>
    <property type="evidence" value="ECO:0007669"/>
    <property type="project" value="UniProtKB-UniRule"/>
</dbReference>
<dbReference type="SUPFAM" id="SSF53756">
    <property type="entry name" value="UDP-Glycosyltransferase/glycogen phosphorylase"/>
    <property type="match status" value="1"/>
</dbReference>
<evidence type="ECO:0000313" key="13">
    <source>
        <dbReference type="Proteomes" id="UP000463961"/>
    </source>
</evidence>
<comment type="similarity">
    <text evidence="2 11">Belongs to the LpxB family.</text>
</comment>
<comment type="catalytic activity">
    <reaction evidence="10 11">
        <text>a lipid X + a UDP-2-N,3-O-bis[(3R)-3-hydroxyacyl]-alpha-D-glucosamine = a lipid A disaccharide + UDP + H(+)</text>
        <dbReference type="Rhea" id="RHEA:67828"/>
        <dbReference type="ChEBI" id="CHEBI:15378"/>
        <dbReference type="ChEBI" id="CHEBI:58223"/>
        <dbReference type="ChEBI" id="CHEBI:137748"/>
        <dbReference type="ChEBI" id="CHEBI:176338"/>
        <dbReference type="ChEBI" id="CHEBI:176343"/>
        <dbReference type="EC" id="2.4.1.182"/>
    </reaction>
</comment>
<dbReference type="PANTHER" id="PTHR30372">
    <property type="entry name" value="LIPID-A-DISACCHARIDE SYNTHASE"/>
    <property type="match status" value="1"/>
</dbReference>
<dbReference type="NCBIfam" id="TIGR00215">
    <property type="entry name" value="lpxB"/>
    <property type="match status" value="1"/>
</dbReference>
<keyword evidence="13" id="KW-1185">Reference proteome</keyword>
<evidence type="ECO:0000256" key="6">
    <source>
        <dbReference type="ARBA" id="ARBA00022556"/>
    </source>
</evidence>
<evidence type="ECO:0000256" key="5">
    <source>
        <dbReference type="ARBA" id="ARBA00022516"/>
    </source>
</evidence>
<proteinExistence type="inferred from homology"/>